<dbReference type="PROSITE" id="PS50110">
    <property type="entry name" value="RESPONSE_REGULATORY"/>
    <property type="match status" value="1"/>
</dbReference>
<dbReference type="InterPro" id="IPR011006">
    <property type="entry name" value="CheY-like_superfamily"/>
</dbReference>
<name>A0A1Y1SC22_9GAMM</name>
<dbReference type="InterPro" id="IPR001789">
    <property type="entry name" value="Sig_transdc_resp-reg_receiver"/>
</dbReference>
<accession>A0A1Y1SC22</accession>
<dbReference type="SUPFAM" id="SSF52172">
    <property type="entry name" value="CheY-like"/>
    <property type="match status" value="1"/>
</dbReference>
<evidence type="ECO:0000259" key="2">
    <source>
        <dbReference type="PROSITE" id="PS50110"/>
    </source>
</evidence>
<evidence type="ECO:0000313" key="4">
    <source>
        <dbReference type="Proteomes" id="UP000192342"/>
    </source>
</evidence>
<organism evidence="3 4">
    <name type="scientific">Oceanococcus atlanticus</name>
    <dbReference type="NCBI Taxonomy" id="1317117"/>
    <lineage>
        <taxon>Bacteria</taxon>
        <taxon>Pseudomonadati</taxon>
        <taxon>Pseudomonadota</taxon>
        <taxon>Gammaproteobacteria</taxon>
        <taxon>Chromatiales</taxon>
        <taxon>Oceanococcaceae</taxon>
        <taxon>Oceanococcus</taxon>
    </lineage>
</organism>
<dbReference type="AlphaFoldDB" id="A0A1Y1SC22"/>
<dbReference type="PANTHER" id="PTHR44520">
    <property type="entry name" value="RESPONSE REGULATOR RCP1-RELATED"/>
    <property type="match status" value="1"/>
</dbReference>
<dbReference type="Pfam" id="PF00072">
    <property type="entry name" value="Response_reg"/>
    <property type="match status" value="1"/>
</dbReference>
<dbReference type="PANTHER" id="PTHR44520:SF2">
    <property type="entry name" value="RESPONSE REGULATOR RCP1"/>
    <property type="match status" value="1"/>
</dbReference>
<proteinExistence type="predicted"/>
<dbReference type="Proteomes" id="UP000192342">
    <property type="component" value="Unassembled WGS sequence"/>
</dbReference>
<feature type="modified residue" description="4-aspartylphosphate" evidence="1">
    <location>
        <position position="65"/>
    </location>
</feature>
<protein>
    <submittedName>
        <fullName evidence="3">Response regulator, receiver</fullName>
    </submittedName>
</protein>
<sequence length="145" mass="16592">MTQRKAEILLVEDNAADVRLAEEIFKEGGLSFNMQVARDGEQALAMLRREGEHADLIMPDFVLLDLNLPRKDGREVLAEIKQDPRLKRIPVMVLSTSNAPRDVLTCYELQANAYICKPVDLDEFIDLVESIQAFWMRFAEFPPKD</sequence>
<keyword evidence="1" id="KW-0597">Phosphoprotein</keyword>
<reference evidence="3 4" key="1">
    <citation type="submission" date="2013-04" db="EMBL/GenBank/DDBJ databases">
        <title>Oceanococcus atlanticus 22II-S10r2 Genome Sequencing.</title>
        <authorList>
            <person name="Lai Q."/>
            <person name="Li G."/>
            <person name="Shao Z."/>
        </authorList>
    </citation>
    <scope>NUCLEOTIDE SEQUENCE [LARGE SCALE GENOMIC DNA]</scope>
    <source>
        <strain evidence="3 4">22II-S10r2</strain>
    </source>
</reference>
<evidence type="ECO:0000313" key="3">
    <source>
        <dbReference type="EMBL" id="ORE86161.1"/>
    </source>
</evidence>
<dbReference type="CDD" id="cd17557">
    <property type="entry name" value="REC_Rcp-like"/>
    <property type="match status" value="1"/>
</dbReference>
<dbReference type="GO" id="GO:0000160">
    <property type="term" value="P:phosphorelay signal transduction system"/>
    <property type="evidence" value="ECO:0007669"/>
    <property type="project" value="InterPro"/>
</dbReference>
<dbReference type="Gene3D" id="3.40.50.2300">
    <property type="match status" value="1"/>
</dbReference>
<comment type="caution">
    <text evidence="3">The sequence shown here is derived from an EMBL/GenBank/DDBJ whole genome shotgun (WGS) entry which is preliminary data.</text>
</comment>
<dbReference type="EMBL" id="AQQV01000003">
    <property type="protein sequence ID" value="ORE86161.1"/>
    <property type="molecule type" value="Genomic_DNA"/>
</dbReference>
<dbReference type="SMART" id="SM00448">
    <property type="entry name" value="REC"/>
    <property type="match status" value="1"/>
</dbReference>
<dbReference type="RefSeq" id="WP_083562300.1">
    <property type="nucleotide sequence ID" value="NZ_AQQV01000003.1"/>
</dbReference>
<evidence type="ECO:0000256" key="1">
    <source>
        <dbReference type="PROSITE-ProRule" id="PRU00169"/>
    </source>
</evidence>
<dbReference type="InterPro" id="IPR052893">
    <property type="entry name" value="TCS_response_regulator"/>
</dbReference>
<feature type="domain" description="Response regulatory" evidence="2">
    <location>
        <begin position="7"/>
        <end position="132"/>
    </location>
</feature>
<dbReference type="OrthoDB" id="9793549at2"/>
<keyword evidence="4" id="KW-1185">Reference proteome</keyword>
<dbReference type="STRING" id="1317117.ATO7_12728"/>
<gene>
    <name evidence="3" type="ORF">ATO7_12728</name>
</gene>